<dbReference type="AlphaFoldDB" id="A0AAW1MV72"/>
<name>A0AAW1MV72_SAPOF</name>
<organism evidence="2 3">
    <name type="scientific">Saponaria officinalis</name>
    <name type="common">Common soapwort</name>
    <name type="synonym">Lychnis saponaria</name>
    <dbReference type="NCBI Taxonomy" id="3572"/>
    <lineage>
        <taxon>Eukaryota</taxon>
        <taxon>Viridiplantae</taxon>
        <taxon>Streptophyta</taxon>
        <taxon>Embryophyta</taxon>
        <taxon>Tracheophyta</taxon>
        <taxon>Spermatophyta</taxon>
        <taxon>Magnoliopsida</taxon>
        <taxon>eudicotyledons</taxon>
        <taxon>Gunneridae</taxon>
        <taxon>Pentapetalae</taxon>
        <taxon>Caryophyllales</taxon>
        <taxon>Caryophyllaceae</taxon>
        <taxon>Caryophylleae</taxon>
        <taxon>Saponaria</taxon>
    </lineage>
</organism>
<evidence type="ECO:0000256" key="1">
    <source>
        <dbReference type="SAM" id="SignalP"/>
    </source>
</evidence>
<proteinExistence type="predicted"/>
<sequence length="94" mass="10494">MKMASLGAFKPIALGFLILLLSGIVSGRKEAVSEETRRKTQEGGGCYVKGSQCFKDDPNIGCCAGLTCTWETENSTYDSCCEWSWWRLDWDCRP</sequence>
<keyword evidence="1" id="KW-0732">Signal</keyword>
<comment type="caution">
    <text evidence="2">The sequence shown here is derived from an EMBL/GenBank/DDBJ whole genome shotgun (WGS) entry which is preliminary data.</text>
</comment>
<evidence type="ECO:0000313" key="2">
    <source>
        <dbReference type="EMBL" id="KAK9750453.1"/>
    </source>
</evidence>
<accession>A0AAW1MV72</accession>
<dbReference type="EMBL" id="JBDFQZ010000002">
    <property type="protein sequence ID" value="KAK9750453.1"/>
    <property type="molecule type" value="Genomic_DNA"/>
</dbReference>
<gene>
    <name evidence="2" type="ORF">RND81_02G198000</name>
</gene>
<keyword evidence="3" id="KW-1185">Reference proteome</keyword>
<protein>
    <submittedName>
        <fullName evidence="2">Uncharacterized protein</fullName>
    </submittedName>
</protein>
<feature type="chain" id="PRO_5043598243" evidence="1">
    <location>
        <begin position="28"/>
        <end position="94"/>
    </location>
</feature>
<feature type="signal peptide" evidence="1">
    <location>
        <begin position="1"/>
        <end position="27"/>
    </location>
</feature>
<reference evidence="2" key="1">
    <citation type="submission" date="2024-03" db="EMBL/GenBank/DDBJ databases">
        <title>WGS assembly of Saponaria officinalis var. Norfolk2.</title>
        <authorList>
            <person name="Jenkins J."/>
            <person name="Shu S."/>
            <person name="Grimwood J."/>
            <person name="Barry K."/>
            <person name="Goodstein D."/>
            <person name="Schmutz J."/>
            <person name="Leebens-Mack J."/>
            <person name="Osbourn A."/>
        </authorList>
    </citation>
    <scope>NUCLEOTIDE SEQUENCE [LARGE SCALE GENOMIC DNA]</scope>
    <source>
        <strain evidence="2">JIC</strain>
    </source>
</reference>
<dbReference type="Proteomes" id="UP001443914">
    <property type="component" value="Unassembled WGS sequence"/>
</dbReference>
<evidence type="ECO:0000313" key="3">
    <source>
        <dbReference type="Proteomes" id="UP001443914"/>
    </source>
</evidence>